<dbReference type="Proteomes" id="UP000186165">
    <property type="component" value="Chromosome"/>
</dbReference>
<accession>A0A1J1AAY1</accession>
<dbReference type="PANTHER" id="PTHR30303">
    <property type="entry name" value="HYDROGENASE ISOENZYMES FORMATION PROTEIN HYPE"/>
    <property type="match status" value="1"/>
</dbReference>
<evidence type="ECO:0000313" key="8">
    <source>
        <dbReference type="Proteomes" id="UP000186165"/>
    </source>
</evidence>
<dbReference type="Pfam" id="PF02769">
    <property type="entry name" value="AIRS_C"/>
    <property type="match status" value="1"/>
</dbReference>
<keyword evidence="8" id="KW-1185">Reference proteome</keyword>
<dbReference type="GeneID" id="30416779"/>
<dbReference type="EMBL" id="CP016804">
    <property type="protein sequence ID" value="APE94721.1"/>
    <property type="molecule type" value="Genomic_DNA"/>
</dbReference>
<dbReference type="Pfam" id="PF00586">
    <property type="entry name" value="AIRS"/>
    <property type="match status" value="1"/>
</dbReference>
<dbReference type="InterPro" id="IPR016188">
    <property type="entry name" value="PurM-like_N"/>
</dbReference>
<evidence type="ECO:0000313" key="5">
    <source>
        <dbReference type="EMBL" id="AOW79469.1"/>
    </source>
</evidence>
<evidence type="ECO:0000256" key="2">
    <source>
        <dbReference type="SAM" id="MobiDB-lite"/>
    </source>
</evidence>
<evidence type="ECO:0000313" key="6">
    <source>
        <dbReference type="EMBL" id="APE94721.1"/>
    </source>
</evidence>
<dbReference type="AlphaFoldDB" id="A0A1D8S287"/>
<feature type="region of interest" description="Disordered" evidence="2">
    <location>
        <begin position="308"/>
        <end position="342"/>
    </location>
</feature>
<feature type="compositionally biased region" description="Basic and acidic residues" evidence="2">
    <location>
        <begin position="329"/>
        <end position="342"/>
    </location>
</feature>
<feature type="domain" description="PurM-like C-terminal" evidence="4">
    <location>
        <begin position="157"/>
        <end position="312"/>
    </location>
</feature>
<dbReference type="PANTHER" id="PTHR30303:SF4">
    <property type="entry name" value="HYDROGENASE EXPRESSION_FORMATION PROTEIN HYPE"/>
    <property type="match status" value="1"/>
</dbReference>
<dbReference type="GO" id="GO:0051604">
    <property type="term" value="P:protein maturation"/>
    <property type="evidence" value="ECO:0007669"/>
    <property type="project" value="TreeGrafter"/>
</dbReference>
<sequence length="342" mass="35225">MQPGKVDRDFFSEYIAGRLGADRPDVELGPAFGADFGLLSIGDRALALATDPVFVLRDLGLERAAWFAVHVLLSDVALSGLEPSHLAVDLSFPPGTDPETFETIWTVFDAEARELGVSIVTGHTGAYAGAAFPTIGAGTALAVGDPESVVRPTGATPGDRLLVTKGPAIETTGILGSVFGEPAGLDGETVAAARDRFFEASPVEDAAIAARAGSVTAMHDATEGGLANALHELAHASGVGLRVESGQVPMGPGVATVCSTFDIDPWVASSSGTVLLTVEPGSVESVRSALDAAGIRVGVIGTVESGGGVRVDGDPLPEPETDPFWPAYERARERYGPPEQRD</sequence>
<dbReference type="Gene3D" id="3.90.650.10">
    <property type="entry name" value="PurM-like C-terminal domain"/>
    <property type="match status" value="1"/>
</dbReference>
<dbReference type="PATRIC" id="fig|1855411.3.peg.264"/>
<dbReference type="KEGG" id="hhsr:HSR6_0254"/>
<evidence type="ECO:0000259" key="4">
    <source>
        <dbReference type="Pfam" id="PF02769"/>
    </source>
</evidence>
<feature type="domain" description="PurM-like N-terminal" evidence="3">
    <location>
        <begin position="34"/>
        <end position="129"/>
    </location>
</feature>
<evidence type="ECO:0000313" key="7">
    <source>
        <dbReference type="Proteomes" id="UP000185608"/>
    </source>
</evidence>
<evidence type="ECO:0000259" key="3">
    <source>
        <dbReference type="Pfam" id="PF00586"/>
    </source>
</evidence>
<reference evidence="5 7" key="1">
    <citation type="submission" date="2016-06" db="EMBL/GenBank/DDBJ databases">
        <title>Discovery of anaerobic lithoheterotrophic haloarchaeon capable of sulfur respiration by hydrogen and formate.</title>
        <authorList>
            <person name="Sorokin D.Y."/>
            <person name="Kublanov I.V."/>
            <person name="Roman P."/>
            <person name="Sinninghe Damste J.S."/>
            <person name="Golyshin P.N."/>
            <person name="Rojo D."/>
            <person name="Ciordia S."/>
            <person name="Mena Md.C."/>
            <person name="Ferrer M."/>
            <person name="Smedile F."/>
            <person name="Messina E."/>
            <person name="La Cono V."/>
            <person name="Yakimov M.M."/>
        </authorList>
    </citation>
    <scope>NUCLEOTIDE SEQUENCE [LARGE SCALE GENOMIC DNA]</scope>
    <source>
        <strain evidence="5 7">HTSR1</strain>
    </source>
</reference>
<dbReference type="Gene3D" id="3.30.1330.10">
    <property type="entry name" value="PurM-like, N-terminal domain"/>
    <property type="match status" value="1"/>
</dbReference>
<dbReference type="OrthoDB" id="31494at2157"/>
<comment type="similarity">
    <text evidence="1">Belongs to the HypE family.</text>
</comment>
<dbReference type="STRING" id="1873524.HSR6_0254"/>
<dbReference type="Proteomes" id="UP000185608">
    <property type="component" value="Chromosome"/>
</dbReference>
<dbReference type="SUPFAM" id="SSF56042">
    <property type="entry name" value="PurM C-terminal domain-like"/>
    <property type="match status" value="1"/>
</dbReference>
<accession>A0A1D8S287</accession>
<evidence type="ECO:0000256" key="1">
    <source>
        <dbReference type="ARBA" id="ARBA00006243"/>
    </source>
</evidence>
<proteinExistence type="inferred from homology"/>
<dbReference type="RefSeq" id="WP_070364235.1">
    <property type="nucleotide sequence ID" value="NZ_CP016070.1"/>
</dbReference>
<dbReference type="EMBL" id="CP016070">
    <property type="protein sequence ID" value="AOW79469.1"/>
    <property type="molecule type" value="Genomic_DNA"/>
</dbReference>
<dbReference type="CDD" id="cd06061">
    <property type="entry name" value="PurM-like1"/>
    <property type="match status" value="1"/>
</dbReference>
<reference evidence="6" key="3">
    <citation type="journal article" date="2017" name="ISME J.">
        <title>Discovery of anaerobic lithoheterotrophic haloarchaea, ubiquitous in hypersaline habitats.</title>
        <authorList>
            <person name="Sorokin D.Y."/>
            <person name="Messina E."/>
            <person name="Smedile F."/>
            <person name="Roman P."/>
            <person name="Damste J.S.S."/>
            <person name="Ciordia S."/>
            <person name="Mena M.C."/>
            <person name="Ferrer M."/>
            <person name="Golyshin P.N."/>
            <person name="Kublanov I.V."/>
            <person name="Samarov N.I."/>
            <person name="Toshchakov S.V."/>
            <person name="La Cono V."/>
            <person name="Yakimov M.M."/>
        </authorList>
    </citation>
    <scope>NUCLEOTIDE SEQUENCE</scope>
    <source>
        <strain evidence="6">HSR6</strain>
    </source>
</reference>
<protein>
    <submittedName>
        <fullName evidence="5">AIR synthase related protein domain protein</fullName>
    </submittedName>
</protein>
<dbReference type="KEGG" id="halh:HTSR_0268"/>
<name>A0A1D8S287_9EURY</name>
<dbReference type="PIRSF" id="PIRSF005644">
    <property type="entry name" value="Hdrgns_mtr_HypE"/>
    <property type="match status" value="1"/>
</dbReference>
<dbReference type="InterPro" id="IPR010918">
    <property type="entry name" value="PurM-like_C_dom"/>
</dbReference>
<gene>
    <name evidence="6" type="ORF">HSR6_0254</name>
    <name evidence="5" type="ORF">HTSR_0268</name>
</gene>
<organism evidence="5 7">
    <name type="scientific">Halodesulfurarchaeum formicicum</name>
    <dbReference type="NCBI Taxonomy" id="1873524"/>
    <lineage>
        <taxon>Archaea</taxon>
        <taxon>Methanobacteriati</taxon>
        <taxon>Methanobacteriota</taxon>
        <taxon>Stenosarchaea group</taxon>
        <taxon>Halobacteria</taxon>
        <taxon>Halobacteriales</taxon>
        <taxon>Halobacteriaceae</taxon>
        <taxon>Halodesulfurarchaeum</taxon>
    </lineage>
</organism>
<dbReference type="SUPFAM" id="SSF55326">
    <property type="entry name" value="PurM N-terminal domain-like"/>
    <property type="match status" value="1"/>
</dbReference>
<dbReference type="InterPro" id="IPR011854">
    <property type="entry name" value="HypE"/>
</dbReference>
<dbReference type="InterPro" id="IPR036676">
    <property type="entry name" value="PurM-like_C_sf"/>
</dbReference>
<dbReference type="InterPro" id="IPR036921">
    <property type="entry name" value="PurM-like_N_sf"/>
</dbReference>
<reference evidence="8" key="2">
    <citation type="submission" date="2016-08" db="EMBL/GenBank/DDBJ databases">
        <title>Discovery of first anaerobic lithoheterotrophic haloarchae widely represented in hypersaline habitats.</title>
        <authorList>
            <person name="Sorokin D.Y."/>
            <person name="Kublanov I.V."/>
            <person name="Roman P."/>
            <person name="Sinninghe Damste J.S."/>
            <person name="Golyshin P.N."/>
            <person name="Rojo D."/>
            <person name="Ciordia S."/>
            <person name="Mena Md.C."/>
            <person name="Ferrer M."/>
            <person name="Smedile F."/>
            <person name="Messina E."/>
            <person name="La Cono V."/>
            <person name="Yakimov M.M."/>
        </authorList>
    </citation>
    <scope>NUCLEOTIDE SEQUENCE [LARGE SCALE GENOMIC DNA]</scope>
    <source>
        <strain evidence="8">HSR6</strain>
    </source>
</reference>